<proteinExistence type="predicted"/>
<reference evidence="1" key="1">
    <citation type="journal article" date="2018" name="Nat. Plants">
        <title>Whole-genome landscape of Medicago truncatula symbiotic genes.</title>
        <authorList>
            <person name="Pecrix Y."/>
            <person name="Gamas P."/>
            <person name="Carrere S."/>
        </authorList>
    </citation>
    <scope>NUCLEOTIDE SEQUENCE</scope>
    <source>
        <tissue evidence="1">Leaves</tissue>
    </source>
</reference>
<dbReference type="EMBL" id="PSQE01000004">
    <property type="protein sequence ID" value="RHN59124.1"/>
    <property type="molecule type" value="Genomic_DNA"/>
</dbReference>
<dbReference type="AlphaFoldDB" id="A0A396I4J3"/>
<dbReference type="Proteomes" id="UP000265566">
    <property type="component" value="Chromosome 4"/>
</dbReference>
<protein>
    <submittedName>
        <fullName evidence="1">Uncharacterized protein</fullName>
    </submittedName>
</protein>
<organism evidence="1">
    <name type="scientific">Medicago truncatula</name>
    <name type="common">Barrel medic</name>
    <name type="synonym">Medicago tribuloides</name>
    <dbReference type="NCBI Taxonomy" id="3880"/>
    <lineage>
        <taxon>Eukaryota</taxon>
        <taxon>Viridiplantae</taxon>
        <taxon>Streptophyta</taxon>
        <taxon>Embryophyta</taxon>
        <taxon>Tracheophyta</taxon>
        <taxon>Spermatophyta</taxon>
        <taxon>Magnoliopsida</taxon>
        <taxon>eudicotyledons</taxon>
        <taxon>Gunneridae</taxon>
        <taxon>Pentapetalae</taxon>
        <taxon>rosids</taxon>
        <taxon>fabids</taxon>
        <taxon>Fabales</taxon>
        <taxon>Fabaceae</taxon>
        <taxon>Papilionoideae</taxon>
        <taxon>50 kb inversion clade</taxon>
        <taxon>NPAAA clade</taxon>
        <taxon>Hologalegina</taxon>
        <taxon>IRL clade</taxon>
        <taxon>Trifolieae</taxon>
        <taxon>Medicago</taxon>
    </lineage>
</organism>
<evidence type="ECO:0000313" key="1">
    <source>
        <dbReference type="EMBL" id="RHN59124.1"/>
    </source>
</evidence>
<sequence>MPLIVIMEAINFTLSTKAHFLRECHNFQPLTISTCCNKLLMVATYKLHSLKLQEEFHWFGVILNDQQREQISSI</sequence>
<accession>A0A396I4J3</accession>
<dbReference type="Gramene" id="rna21114">
    <property type="protein sequence ID" value="RHN59124.1"/>
    <property type="gene ID" value="gene21114"/>
</dbReference>
<name>A0A396I4J3_MEDTR</name>
<comment type="caution">
    <text evidence="1">The sequence shown here is derived from an EMBL/GenBank/DDBJ whole genome shotgun (WGS) entry which is preliminary data.</text>
</comment>
<gene>
    <name evidence="1" type="ORF">MtrunA17_Chr4g0009871</name>
</gene>